<dbReference type="SUPFAM" id="SSF54913">
    <property type="entry name" value="GlnB-like"/>
    <property type="match status" value="1"/>
</dbReference>
<dbReference type="InterPro" id="IPR011322">
    <property type="entry name" value="N-reg_PII-like_a/b"/>
</dbReference>
<name>A0AAU7VNW0_9FIRM</name>
<accession>A0AAU7VNW0</accession>
<dbReference type="AlphaFoldDB" id="A0AAU7VNW0"/>
<evidence type="ECO:0000259" key="1">
    <source>
        <dbReference type="Pfam" id="PF09413"/>
    </source>
</evidence>
<proteinExistence type="predicted"/>
<dbReference type="Gene3D" id="3.30.70.790">
    <property type="entry name" value="UreE, C-terminal domain"/>
    <property type="match status" value="1"/>
</dbReference>
<protein>
    <submittedName>
        <fullName evidence="2">DUF2007 domain-containing protein</fullName>
    </submittedName>
</protein>
<evidence type="ECO:0000313" key="2">
    <source>
        <dbReference type="EMBL" id="XBX75726.1"/>
    </source>
</evidence>
<reference evidence="2" key="1">
    <citation type="journal article" date="2013" name="Extremophiles">
        <title>Proteinivorax tanatarense gen. nov., sp. nov., an anaerobic, haloalkaliphilic, proteolytic bacterium isolated from a decaying algal bloom, and proposal of Proteinivoraceae fam. nov.</title>
        <authorList>
            <person name="Kevbrin V."/>
            <person name="Boltyanskaya Y."/>
            <person name="Zhilina T."/>
            <person name="Kolganova T."/>
            <person name="Lavrentjeva E."/>
            <person name="Kuznetsov B."/>
        </authorList>
    </citation>
    <scope>NUCLEOTIDE SEQUENCE</scope>
    <source>
        <strain evidence="2">Z-910T</strain>
    </source>
</reference>
<dbReference type="EMBL" id="CP158367">
    <property type="protein sequence ID" value="XBX75726.1"/>
    <property type="molecule type" value="Genomic_DNA"/>
</dbReference>
<feature type="domain" description="DUF2007" evidence="1">
    <location>
        <begin position="30"/>
        <end position="93"/>
    </location>
</feature>
<organism evidence="2">
    <name type="scientific">Proteinivorax tanatarense</name>
    <dbReference type="NCBI Taxonomy" id="1260629"/>
    <lineage>
        <taxon>Bacteria</taxon>
        <taxon>Bacillati</taxon>
        <taxon>Bacillota</taxon>
        <taxon>Clostridia</taxon>
        <taxon>Eubacteriales</taxon>
        <taxon>Proteinivoracaceae</taxon>
        <taxon>Proteinivorax</taxon>
    </lineage>
</organism>
<gene>
    <name evidence="2" type="ORF">PRVXT_000880</name>
</gene>
<dbReference type="Pfam" id="PF09413">
    <property type="entry name" value="DUF2007"/>
    <property type="match status" value="1"/>
</dbReference>
<dbReference type="InterPro" id="IPR018551">
    <property type="entry name" value="DUF2007"/>
</dbReference>
<reference evidence="2" key="2">
    <citation type="submission" date="2024-06" db="EMBL/GenBank/DDBJ databases">
        <authorList>
            <person name="Petrova K.O."/>
            <person name="Toshchakov S.V."/>
            <person name="Boltjanskaja Y.V."/>
            <person name="Kevbrin V."/>
        </authorList>
    </citation>
    <scope>NUCLEOTIDE SEQUENCE</scope>
    <source>
        <strain evidence="2">Z-910T</strain>
    </source>
</reference>
<dbReference type="RefSeq" id="WP_350344464.1">
    <property type="nucleotide sequence ID" value="NZ_CP158367.1"/>
</dbReference>
<sequence>MKCPNCKQKFDESKEFCQHCNLKKTDLKLVTVLKTSNPMTISFAKSILQDSKIKFITKGESIRAVYPLTNLGTVEFLVMKKDESEAKNILKEINETS</sequence>